<keyword evidence="3" id="KW-1185">Reference proteome</keyword>
<keyword evidence="1" id="KW-0812">Transmembrane</keyword>
<evidence type="ECO:0008006" key="4">
    <source>
        <dbReference type="Google" id="ProtNLM"/>
    </source>
</evidence>
<proteinExistence type="predicted"/>
<keyword evidence="1" id="KW-0472">Membrane</keyword>
<feature type="transmembrane region" description="Helical" evidence="1">
    <location>
        <begin position="184"/>
        <end position="204"/>
    </location>
</feature>
<evidence type="ECO:0000256" key="1">
    <source>
        <dbReference type="SAM" id="Phobius"/>
    </source>
</evidence>
<evidence type="ECO:0000313" key="2">
    <source>
        <dbReference type="EMBL" id="MFC4133157.1"/>
    </source>
</evidence>
<protein>
    <recommendedName>
        <fullName evidence="4">DUF998 domain-containing protein</fullName>
    </recommendedName>
</protein>
<organism evidence="2 3">
    <name type="scientific">Hamadaea flava</name>
    <dbReference type="NCBI Taxonomy" id="1742688"/>
    <lineage>
        <taxon>Bacteria</taxon>
        <taxon>Bacillati</taxon>
        <taxon>Actinomycetota</taxon>
        <taxon>Actinomycetes</taxon>
        <taxon>Micromonosporales</taxon>
        <taxon>Micromonosporaceae</taxon>
        <taxon>Hamadaea</taxon>
    </lineage>
</organism>
<feature type="transmembrane region" description="Helical" evidence="1">
    <location>
        <begin position="216"/>
        <end position="236"/>
    </location>
</feature>
<dbReference type="EMBL" id="JBHSAY010000010">
    <property type="protein sequence ID" value="MFC4133157.1"/>
    <property type="molecule type" value="Genomic_DNA"/>
</dbReference>
<feature type="transmembrane region" description="Helical" evidence="1">
    <location>
        <begin position="105"/>
        <end position="128"/>
    </location>
</feature>
<sequence length="238" mass="25400">MTLRRRCYAVGLALIASGLFHLLVFAIDGGPWEGPVSWRKPTTFGLSFGLTLLTVTWLSGYLRAPRWLLAVFAADCVVEVAGITVQAWRGVPSHFNMETPVNRAIAMMLAAGGFILVAVLLAMAWYAFRGDPAQSPSLRLALRTGFATMIIALASGAAMIARGVTLVNSGEQQSAYQLGGFLKPLHGVSLHGVLVLPAIAWLAARLPWTEPTRVRLIAAASFAYALAILAALALSLSR</sequence>
<feature type="transmembrane region" description="Helical" evidence="1">
    <location>
        <begin position="140"/>
        <end position="164"/>
    </location>
</feature>
<accession>A0ABV8LQ54</accession>
<dbReference type="Proteomes" id="UP001595816">
    <property type="component" value="Unassembled WGS sequence"/>
</dbReference>
<gene>
    <name evidence="2" type="ORF">ACFOZ4_21315</name>
</gene>
<feature type="transmembrane region" description="Helical" evidence="1">
    <location>
        <begin position="42"/>
        <end position="60"/>
    </location>
</feature>
<evidence type="ECO:0000313" key="3">
    <source>
        <dbReference type="Proteomes" id="UP001595816"/>
    </source>
</evidence>
<comment type="caution">
    <text evidence="2">The sequence shown here is derived from an EMBL/GenBank/DDBJ whole genome shotgun (WGS) entry which is preliminary data.</text>
</comment>
<feature type="transmembrane region" description="Helical" evidence="1">
    <location>
        <begin position="7"/>
        <end position="27"/>
    </location>
</feature>
<name>A0ABV8LQ54_9ACTN</name>
<reference evidence="3" key="1">
    <citation type="journal article" date="2019" name="Int. J. Syst. Evol. Microbiol.">
        <title>The Global Catalogue of Microorganisms (GCM) 10K type strain sequencing project: providing services to taxonomists for standard genome sequencing and annotation.</title>
        <authorList>
            <consortium name="The Broad Institute Genomics Platform"/>
            <consortium name="The Broad Institute Genome Sequencing Center for Infectious Disease"/>
            <person name="Wu L."/>
            <person name="Ma J."/>
        </authorList>
    </citation>
    <scope>NUCLEOTIDE SEQUENCE [LARGE SCALE GENOMIC DNA]</scope>
    <source>
        <strain evidence="3">CGMCC 4.7289</strain>
    </source>
</reference>
<feature type="transmembrane region" description="Helical" evidence="1">
    <location>
        <begin position="67"/>
        <end position="85"/>
    </location>
</feature>
<keyword evidence="1" id="KW-1133">Transmembrane helix</keyword>
<dbReference type="RefSeq" id="WP_253761033.1">
    <property type="nucleotide sequence ID" value="NZ_JAMZDZ010000001.1"/>
</dbReference>